<comment type="caution">
    <text evidence="2">The sequence shown here is derived from an EMBL/GenBank/DDBJ whole genome shotgun (WGS) entry which is preliminary data.</text>
</comment>
<feature type="compositionally biased region" description="Gly residues" evidence="1">
    <location>
        <begin position="189"/>
        <end position="199"/>
    </location>
</feature>
<accession>A0ABQ8YQH2</accession>
<organism evidence="2 3">
    <name type="scientific">Anaeramoeba flamelloides</name>
    <dbReference type="NCBI Taxonomy" id="1746091"/>
    <lineage>
        <taxon>Eukaryota</taxon>
        <taxon>Metamonada</taxon>
        <taxon>Anaeramoebidae</taxon>
        <taxon>Anaeramoeba</taxon>
    </lineage>
</organism>
<name>A0ABQ8YQH2_9EUKA</name>
<feature type="region of interest" description="Disordered" evidence="1">
    <location>
        <begin position="159"/>
        <end position="199"/>
    </location>
</feature>
<evidence type="ECO:0000313" key="3">
    <source>
        <dbReference type="Proteomes" id="UP001150062"/>
    </source>
</evidence>
<sequence length="199" mass="22985">MSIFFDRWRKIDLDQVPKKDFKLLAIQFKEFEKAWDDCLKHVRIGFSDFQILTDQPENPEFRKSTIKIREIVRNINHNNGDDSNHGDFDCFGSDDSFGSDDGNKNNNKNINYVIMVAESTKDRDLIISAILYFIEQKRSLILKNTSYCEESGEIYKYSGNNGSDHERNEENMEYDHCGYNSDTSRDIGGEGSNGYEGGD</sequence>
<dbReference type="Proteomes" id="UP001150062">
    <property type="component" value="Unassembled WGS sequence"/>
</dbReference>
<evidence type="ECO:0000256" key="1">
    <source>
        <dbReference type="SAM" id="MobiDB-lite"/>
    </source>
</evidence>
<gene>
    <name evidence="2" type="ORF">M0813_02099</name>
</gene>
<evidence type="ECO:0000313" key="2">
    <source>
        <dbReference type="EMBL" id="KAJ6246846.1"/>
    </source>
</evidence>
<feature type="compositionally biased region" description="Basic and acidic residues" evidence="1">
    <location>
        <begin position="163"/>
        <end position="176"/>
    </location>
</feature>
<keyword evidence="3" id="KW-1185">Reference proteome</keyword>
<reference evidence="2" key="1">
    <citation type="submission" date="2022-08" db="EMBL/GenBank/DDBJ databases">
        <title>Novel sulfate-reducing endosymbionts in the free-living metamonad Anaeramoeba.</title>
        <authorList>
            <person name="Jerlstrom-Hultqvist J."/>
            <person name="Cepicka I."/>
            <person name="Gallot-Lavallee L."/>
            <person name="Salas-Leiva D."/>
            <person name="Curtis B.A."/>
            <person name="Zahonova K."/>
            <person name="Pipaliya S."/>
            <person name="Dacks J."/>
            <person name="Roger A.J."/>
        </authorList>
    </citation>
    <scope>NUCLEOTIDE SEQUENCE</scope>
    <source>
        <strain evidence="2">Schooner1</strain>
    </source>
</reference>
<protein>
    <submittedName>
        <fullName evidence="2">Uncharacterized protein</fullName>
    </submittedName>
</protein>
<dbReference type="EMBL" id="JAOAOG010000131">
    <property type="protein sequence ID" value="KAJ6246846.1"/>
    <property type="molecule type" value="Genomic_DNA"/>
</dbReference>
<proteinExistence type="predicted"/>